<reference evidence="2 3" key="1">
    <citation type="submission" date="2015-09" db="EMBL/GenBank/DDBJ databases">
        <authorList>
            <consortium name="Swine Surveillance"/>
        </authorList>
    </citation>
    <scope>NUCLEOTIDE SEQUENCE [LARGE SCALE GENOMIC DNA]</scope>
    <source>
        <strain evidence="2 3">CECT 7648</strain>
    </source>
</reference>
<gene>
    <name evidence="2" type="ORF">TRN7648_00279</name>
</gene>
<evidence type="ECO:0000313" key="3">
    <source>
        <dbReference type="Proteomes" id="UP000054935"/>
    </source>
</evidence>
<accession>A0A0P1GF86</accession>
<evidence type="ECO:0000256" key="1">
    <source>
        <dbReference type="SAM" id="SignalP"/>
    </source>
</evidence>
<organism evidence="2 3">
    <name type="scientific">Tropicibacter naphthalenivorans</name>
    <dbReference type="NCBI Taxonomy" id="441103"/>
    <lineage>
        <taxon>Bacteria</taxon>
        <taxon>Pseudomonadati</taxon>
        <taxon>Pseudomonadota</taxon>
        <taxon>Alphaproteobacteria</taxon>
        <taxon>Rhodobacterales</taxon>
        <taxon>Roseobacteraceae</taxon>
        <taxon>Tropicibacter</taxon>
    </lineage>
</organism>
<dbReference type="OrthoDB" id="7874128at2"/>
<feature type="signal peptide" evidence="1">
    <location>
        <begin position="1"/>
        <end position="18"/>
    </location>
</feature>
<protein>
    <submittedName>
        <fullName evidence="2">Uncharacterized protein</fullName>
    </submittedName>
</protein>
<proteinExistence type="predicted"/>
<keyword evidence="1" id="KW-0732">Signal</keyword>
<feature type="chain" id="PRO_5006063364" evidence="1">
    <location>
        <begin position="19"/>
        <end position="104"/>
    </location>
</feature>
<dbReference type="STRING" id="441103.TRN7648_00279"/>
<name>A0A0P1GF86_9RHOB</name>
<keyword evidence="3" id="KW-1185">Reference proteome</keyword>
<evidence type="ECO:0000313" key="2">
    <source>
        <dbReference type="EMBL" id="CUH75135.1"/>
    </source>
</evidence>
<dbReference type="AlphaFoldDB" id="A0A0P1GF86"/>
<dbReference type="Proteomes" id="UP000054935">
    <property type="component" value="Unassembled WGS sequence"/>
</dbReference>
<dbReference type="RefSeq" id="WP_143595779.1">
    <property type="nucleotide sequence ID" value="NZ_CYSE01000001.1"/>
</dbReference>
<dbReference type="EMBL" id="CYSE01000001">
    <property type="protein sequence ID" value="CUH75135.1"/>
    <property type="molecule type" value="Genomic_DNA"/>
</dbReference>
<sequence length="104" mass="11196">MRNVIIMCALLLGSAAQAQDIVVPGDDDGLVQGPPVVGGTELIMKPYTVRDQNQLRGRFGAAWTADEVKEKAAITCQQNGMRLIYFKPEGADAKGRTEFAAVCQ</sequence>